<dbReference type="InterPro" id="IPR036116">
    <property type="entry name" value="FN3_sf"/>
</dbReference>
<keyword evidence="17" id="KW-0829">Tyrosine-protein kinase</keyword>
<dbReference type="Gene3D" id="2.60.40.1770">
    <property type="entry name" value="ephrin a2 ectodomain"/>
    <property type="match status" value="1"/>
</dbReference>
<feature type="domain" description="Eph LBD" evidence="29">
    <location>
        <begin position="21"/>
        <end position="199"/>
    </location>
</feature>
<evidence type="ECO:0000256" key="3">
    <source>
        <dbReference type="ARBA" id="ARBA00022475"/>
    </source>
</evidence>
<dbReference type="GO" id="GO:0007411">
    <property type="term" value="P:axon guidance"/>
    <property type="evidence" value="ECO:0007669"/>
    <property type="project" value="TreeGrafter"/>
</dbReference>
<dbReference type="FunFam" id="2.60.120.260:FF:000023">
    <property type="entry name" value="Ephrin type-A receptor 2"/>
    <property type="match status" value="1"/>
</dbReference>
<keyword evidence="13" id="KW-0832">Ubl conjugation</keyword>
<keyword evidence="15 25" id="KW-1133">Transmembrane helix</keyword>
<evidence type="ECO:0000256" key="19">
    <source>
        <dbReference type="ARBA" id="ARBA00023180"/>
    </source>
</evidence>
<dbReference type="SMART" id="SM00060">
    <property type="entry name" value="FN3"/>
    <property type="match status" value="2"/>
</dbReference>
<dbReference type="InterPro" id="IPR034263">
    <property type="entry name" value="EphA2_rcpt_lig-bd"/>
</dbReference>
<protein>
    <recommendedName>
        <fullName evidence="2">receptor protein-tyrosine kinase</fullName>
        <ecNumber evidence="2">2.7.10.1</ecNumber>
    </recommendedName>
</protein>
<keyword evidence="6" id="KW-0808">Transferase</keyword>
<evidence type="ECO:0000313" key="31">
    <source>
        <dbReference type="Proteomes" id="UP000694556"/>
    </source>
</evidence>
<dbReference type="Gene3D" id="2.60.40.10">
    <property type="entry name" value="Immunoglobulins"/>
    <property type="match status" value="2"/>
</dbReference>
<evidence type="ECO:0000256" key="13">
    <source>
        <dbReference type="ARBA" id="ARBA00022843"/>
    </source>
</evidence>
<evidence type="ECO:0000256" key="10">
    <source>
        <dbReference type="ARBA" id="ARBA00022741"/>
    </source>
</evidence>
<evidence type="ECO:0000256" key="22">
    <source>
        <dbReference type="PIRSR" id="PIRSR000666-2"/>
    </source>
</evidence>
<dbReference type="PROSITE" id="PS50011">
    <property type="entry name" value="PROTEIN_KINASE_DOM"/>
    <property type="match status" value="1"/>
</dbReference>
<dbReference type="GO" id="GO:0030425">
    <property type="term" value="C:dendrite"/>
    <property type="evidence" value="ECO:0007669"/>
    <property type="project" value="TreeGrafter"/>
</dbReference>
<feature type="domain" description="Protein kinase" evidence="26">
    <location>
        <begin position="607"/>
        <end position="867"/>
    </location>
</feature>
<evidence type="ECO:0000259" key="26">
    <source>
        <dbReference type="PROSITE" id="PS50011"/>
    </source>
</evidence>
<dbReference type="InterPro" id="IPR017441">
    <property type="entry name" value="Protein_kinase_ATP_BS"/>
</dbReference>
<dbReference type="InterPro" id="IPR001426">
    <property type="entry name" value="Tyr_kinase_rcpt_V_CS"/>
</dbReference>
<dbReference type="InterPro" id="IPR011009">
    <property type="entry name" value="Kinase-like_dom_sf"/>
</dbReference>
<dbReference type="CDD" id="cd09543">
    <property type="entry name" value="SAM_EPH-A2"/>
    <property type="match status" value="1"/>
</dbReference>
<dbReference type="InterPro" id="IPR016257">
    <property type="entry name" value="Tyr_kinase_ephrin_rcpt"/>
</dbReference>
<dbReference type="InterPro" id="IPR050449">
    <property type="entry name" value="Ephrin_rcpt_TKs"/>
</dbReference>
<evidence type="ECO:0000256" key="8">
    <source>
        <dbReference type="ARBA" id="ARBA00022729"/>
    </source>
</evidence>
<dbReference type="PRINTS" id="PR00109">
    <property type="entry name" value="TYRKINASE"/>
</dbReference>
<keyword evidence="11" id="KW-0418">Kinase</keyword>
<dbReference type="InterPro" id="IPR003961">
    <property type="entry name" value="FN3_dom"/>
</dbReference>
<evidence type="ECO:0000256" key="9">
    <source>
        <dbReference type="ARBA" id="ARBA00022737"/>
    </source>
</evidence>
<dbReference type="PIRSF" id="PIRSF000666">
    <property type="entry name" value="TyrPK_ephrin_receptor"/>
    <property type="match status" value="1"/>
</dbReference>
<dbReference type="Pfam" id="PF00536">
    <property type="entry name" value="SAM_1"/>
    <property type="match status" value="1"/>
</dbReference>
<evidence type="ECO:0000256" key="11">
    <source>
        <dbReference type="ARBA" id="ARBA00022777"/>
    </source>
</evidence>
<dbReference type="PROSITE" id="PS00109">
    <property type="entry name" value="PROTEIN_KINASE_TYR"/>
    <property type="match status" value="1"/>
</dbReference>
<keyword evidence="5" id="KW-0037">Angiogenesis</keyword>
<keyword evidence="7 25" id="KW-0812">Transmembrane</keyword>
<dbReference type="PROSITE" id="PS00107">
    <property type="entry name" value="PROTEIN_KINASE_ATP"/>
    <property type="match status" value="1"/>
</dbReference>
<dbReference type="InterPro" id="IPR013783">
    <property type="entry name" value="Ig-like_fold"/>
</dbReference>
<evidence type="ECO:0000256" key="18">
    <source>
        <dbReference type="ARBA" id="ARBA00023170"/>
    </source>
</evidence>
<dbReference type="InterPro" id="IPR008266">
    <property type="entry name" value="Tyr_kinase_AS"/>
</dbReference>
<dbReference type="InterPro" id="IPR002049">
    <property type="entry name" value="LE_dom"/>
</dbReference>
<dbReference type="FunFam" id="2.60.40.1770:FF:000001">
    <property type="entry name" value="Ephrin type-A receptor 5"/>
    <property type="match status" value="1"/>
</dbReference>
<dbReference type="InterPro" id="IPR001245">
    <property type="entry name" value="Ser-Thr/Tyr_kinase_cat_dom"/>
</dbReference>
<dbReference type="Pfam" id="PF14575">
    <property type="entry name" value="EphA2_TM"/>
    <property type="match status" value="1"/>
</dbReference>
<evidence type="ECO:0000256" key="2">
    <source>
        <dbReference type="ARBA" id="ARBA00011902"/>
    </source>
</evidence>
<evidence type="ECO:0000256" key="17">
    <source>
        <dbReference type="ARBA" id="ARBA00023137"/>
    </source>
</evidence>
<feature type="binding site" evidence="22">
    <location>
        <begin position="613"/>
        <end position="621"/>
    </location>
    <ligand>
        <name>ATP</name>
        <dbReference type="ChEBI" id="CHEBI:30616"/>
    </ligand>
</feature>
<feature type="domain" description="Fibronectin type-III" evidence="28">
    <location>
        <begin position="318"/>
        <end position="425"/>
    </location>
</feature>
<evidence type="ECO:0000259" key="28">
    <source>
        <dbReference type="PROSITE" id="PS50853"/>
    </source>
</evidence>
<dbReference type="Pfam" id="PF25599">
    <property type="entry name" value="Ephrin_CRD"/>
    <property type="match status" value="1"/>
</dbReference>
<evidence type="ECO:0000256" key="16">
    <source>
        <dbReference type="ARBA" id="ARBA00023136"/>
    </source>
</evidence>
<evidence type="ECO:0000256" key="14">
    <source>
        <dbReference type="ARBA" id="ARBA00022889"/>
    </source>
</evidence>
<dbReference type="InterPro" id="IPR008979">
    <property type="entry name" value="Galactose-bd-like_sf"/>
</dbReference>
<keyword evidence="4" id="KW-0597">Phosphoprotein</keyword>
<dbReference type="AlphaFoldDB" id="A0A8C3GM88"/>
<dbReference type="SUPFAM" id="SSF49785">
    <property type="entry name" value="Galactose-binding domain-like"/>
    <property type="match status" value="1"/>
</dbReference>
<dbReference type="Pfam" id="PF01404">
    <property type="entry name" value="Ephrin_lbd"/>
    <property type="match status" value="1"/>
</dbReference>
<dbReference type="FunFam" id="1.10.150.50:FF:000029">
    <property type="entry name" value="Ephrin type-A receptor 1"/>
    <property type="match status" value="1"/>
</dbReference>
<dbReference type="PROSITE" id="PS00791">
    <property type="entry name" value="RECEPTOR_TYR_KIN_V_2"/>
    <property type="match status" value="1"/>
</dbReference>
<dbReference type="Gene3D" id="1.10.510.10">
    <property type="entry name" value="Transferase(Phosphotransferase) domain 1"/>
    <property type="match status" value="1"/>
</dbReference>
<dbReference type="GO" id="GO:0005005">
    <property type="term" value="F:transmembrane-ephrin receptor activity"/>
    <property type="evidence" value="ECO:0007669"/>
    <property type="project" value="TreeGrafter"/>
</dbReference>
<feature type="disulfide bond" evidence="23">
    <location>
        <begin position="98"/>
        <end position="108"/>
    </location>
</feature>
<dbReference type="SMART" id="SM01411">
    <property type="entry name" value="Ephrin_rec_like"/>
    <property type="match status" value="1"/>
</dbReference>
<evidence type="ECO:0000256" key="6">
    <source>
        <dbReference type="ARBA" id="ARBA00022679"/>
    </source>
</evidence>
<dbReference type="Gene3D" id="3.30.200.20">
    <property type="entry name" value="Phosphorylase Kinase, domain 1"/>
    <property type="match status" value="1"/>
</dbReference>
<dbReference type="FunFam" id="3.30.200.20:FF:000001">
    <property type="entry name" value="Ephrin type-A receptor 5"/>
    <property type="match status" value="1"/>
</dbReference>
<keyword evidence="12 22" id="KW-0067">ATP-binding</keyword>
<dbReference type="InterPro" id="IPR013761">
    <property type="entry name" value="SAM/pointed_sf"/>
</dbReference>
<dbReference type="InterPro" id="IPR001090">
    <property type="entry name" value="Ephrin_rcpt_lig-bd_dom"/>
</dbReference>
<keyword evidence="31" id="KW-1185">Reference proteome</keyword>
<keyword evidence="18" id="KW-0675">Receptor</keyword>
<comment type="subcellular location">
    <subcellularLocation>
        <location evidence="1">Cell membrane</location>
        <topology evidence="1">Single-pass type I membrane protein</topology>
    </subcellularLocation>
</comment>
<organism evidence="30 31">
    <name type="scientific">Cairina moschata</name>
    <name type="common">Muscovy duck</name>
    <dbReference type="NCBI Taxonomy" id="8855"/>
    <lineage>
        <taxon>Eukaryota</taxon>
        <taxon>Metazoa</taxon>
        <taxon>Chordata</taxon>
        <taxon>Craniata</taxon>
        <taxon>Vertebrata</taxon>
        <taxon>Euteleostomi</taxon>
        <taxon>Archelosauria</taxon>
        <taxon>Archosauria</taxon>
        <taxon>Dinosauria</taxon>
        <taxon>Saurischia</taxon>
        <taxon>Theropoda</taxon>
        <taxon>Coelurosauria</taxon>
        <taxon>Aves</taxon>
        <taxon>Neognathae</taxon>
        <taxon>Galloanserae</taxon>
        <taxon>Anseriformes</taxon>
        <taxon>Anatidae</taxon>
        <taxon>Anatinae</taxon>
        <taxon>Cairina</taxon>
    </lineage>
</organism>
<reference evidence="30" key="3">
    <citation type="submission" date="2025-09" db="UniProtKB">
        <authorList>
            <consortium name="Ensembl"/>
        </authorList>
    </citation>
    <scope>IDENTIFICATION</scope>
</reference>
<proteinExistence type="predicted"/>
<dbReference type="InterPro" id="IPR000719">
    <property type="entry name" value="Prot_kinase_dom"/>
</dbReference>
<dbReference type="Gene3D" id="1.10.150.50">
    <property type="entry name" value="Transcription Factor, Ets-1"/>
    <property type="match status" value="1"/>
</dbReference>
<dbReference type="Proteomes" id="UP000694556">
    <property type="component" value="Chromosome 22"/>
</dbReference>
<dbReference type="CDD" id="cd00063">
    <property type="entry name" value="FN3"/>
    <property type="match status" value="2"/>
</dbReference>
<sequence>RALVASAGCWGHLWVLVASPWLVLLDFAKAQGELGWLTQPYGKGWDLLQNMMNDSQIYMYLVCNVLEGEQENWLRTNWIYRSEAQRVFIELKFTVRDCNSFPSGGGSCKETFNLYYAESDVDYGTNFQKRQFKKIDTIAPDEITVQDDFTNRNVKLNVEVRSVGPLRRKGFYLAFQDLGACVALLSVRIYYKTCPAVLRGMAHFPETVAGADSQTLAEVRGSCVEDAVADEAPTLHCNADGEWLVPIGQCQCRAGYEAVGDQCQACPPGTFKAEVSPSGCQPCPAHTLPAPAAAAACPCEDGHFRAPSDPAAAPCTRPPSPPSSVTAVGLGAAVQLRWSPPADTGGRQDVTYSITCEQCWPESGECRPCDGGIRYSQPPRGLVGTGVTVTDLEPHVNYTFTVEARNGVSAFSAHRSVAAASISVNQTEPPRVTSVSLDGRTATSLVLSWTVPLRQQSRVWKYEVTYSKKVDENSYSVLRCEGASVTIPKLSPATAYVVRVQALTQDGHGAFSPEHEFETLPEGEECLLVFGGSGSVTGVLFVVLLLAALIYVLRRRRSSRSRQSPEDVYFSKSDQLKPLKTYVDPHTYEDPNQAMLKFTTEISPSSITRQKVIGAGEFGEVYKGTLKRGKKEVPVAIKTLKVGYTEKQRVDFLSEASIMGQFCHHNIIHLEGVVSKYKPFMIITEYMENGALDKFLRDKDGEFCVIQLVGMLRGIAAGMKYLANMNYVHRDLAARNILVNSNLVCKVSDFGLSRVLEDDPEATYTTSGGKIPIRWTAPEAISYRKFTSASDVWSYGIVMWEVMSYGERPYWELSNHEVMKAINEGFRLPAPLDCPSAVYQLMMQCWQQERSRRPKFADVVSILDKLIRAPESLKTLADFDPRVSIRLPSTSGSEGVPFRSVPEWLESIKMHQYAEHFMAAGYSTIEKVLQMTSDDIKKIGVRLPGHQKRIAYSLLGLQEQLCTTGIPI</sequence>
<dbReference type="GO" id="GO:0005886">
    <property type="term" value="C:plasma membrane"/>
    <property type="evidence" value="ECO:0007669"/>
    <property type="project" value="UniProtKB-SubCell"/>
</dbReference>
<keyword evidence="16 25" id="KW-0472">Membrane</keyword>
<dbReference type="CDD" id="cd10480">
    <property type="entry name" value="EphR_LBD_A2"/>
    <property type="match status" value="1"/>
</dbReference>
<evidence type="ECO:0000256" key="5">
    <source>
        <dbReference type="ARBA" id="ARBA00022657"/>
    </source>
</evidence>
<dbReference type="SMART" id="SM00454">
    <property type="entry name" value="SAM"/>
    <property type="match status" value="1"/>
</dbReference>
<dbReference type="PANTHER" id="PTHR46877:SF20">
    <property type="entry name" value="RECEPTOR PROTEIN-TYROSINE KINASE"/>
    <property type="match status" value="1"/>
</dbReference>
<dbReference type="PROSITE" id="PS50105">
    <property type="entry name" value="SAM_DOMAIN"/>
    <property type="match status" value="1"/>
</dbReference>
<dbReference type="GO" id="GO:0007155">
    <property type="term" value="P:cell adhesion"/>
    <property type="evidence" value="ECO:0007669"/>
    <property type="project" value="UniProtKB-KW"/>
</dbReference>
<evidence type="ECO:0000259" key="29">
    <source>
        <dbReference type="PROSITE" id="PS51550"/>
    </source>
</evidence>
<accession>A0A8C3GM88</accession>
<dbReference type="GO" id="GO:0005524">
    <property type="term" value="F:ATP binding"/>
    <property type="evidence" value="ECO:0007669"/>
    <property type="project" value="UniProtKB-UniRule"/>
</dbReference>
<reference evidence="30" key="2">
    <citation type="submission" date="2025-08" db="UniProtKB">
        <authorList>
            <consortium name="Ensembl"/>
        </authorList>
    </citation>
    <scope>IDENTIFICATION</scope>
</reference>
<evidence type="ECO:0000256" key="7">
    <source>
        <dbReference type="ARBA" id="ARBA00022692"/>
    </source>
</evidence>
<dbReference type="EC" id="2.7.10.1" evidence="2"/>
<reference evidence="30" key="1">
    <citation type="submission" date="2018-09" db="EMBL/GenBank/DDBJ databases">
        <title>Common duck and Muscovy duck high density SNP chip.</title>
        <authorList>
            <person name="Vignal A."/>
            <person name="Thebault N."/>
            <person name="Warren W.C."/>
        </authorList>
    </citation>
    <scope>NUCLEOTIDE SEQUENCE [LARGE SCALE GENOMIC DNA]</scope>
</reference>
<evidence type="ECO:0000256" key="20">
    <source>
        <dbReference type="ARBA" id="ARBA00051243"/>
    </source>
</evidence>
<dbReference type="PANTHER" id="PTHR46877">
    <property type="entry name" value="EPH RECEPTOR A5"/>
    <property type="match status" value="1"/>
</dbReference>
<dbReference type="InterPro" id="IPR027936">
    <property type="entry name" value="Eph_TM"/>
</dbReference>
<dbReference type="FunFam" id="1.10.510.10:FF:000019">
    <property type="entry name" value="Ephrin type-A receptor 5"/>
    <property type="match status" value="1"/>
</dbReference>
<keyword evidence="8" id="KW-0732">Signal</keyword>
<dbReference type="Gene3D" id="2.10.50.10">
    <property type="entry name" value="Tumor Necrosis Factor Receptor, subunit A, domain 2"/>
    <property type="match status" value="1"/>
</dbReference>
<feature type="transmembrane region" description="Helical" evidence="25">
    <location>
        <begin position="527"/>
        <end position="553"/>
    </location>
</feature>
<dbReference type="Pfam" id="PF00041">
    <property type="entry name" value="fn3"/>
    <property type="match status" value="2"/>
</dbReference>
<dbReference type="FunFam" id="2.60.40.10:FF:000059">
    <property type="entry name" value="Ephrin type-A receptor 6"/>
    <property type="match status" value="1"/>
</dbReference>
<dbReference type="PROSITE" id="PS00790">
    <property type="entry name" value="RECEPTOR_TYR_KIN_V_1"/>
    <property type="match status" value="1"/>
</dbReference>
<name>A0A8C3GM88_CAIMO</name>
<dbReference type="InterPro" id="IPR020635">
    <property type="entry name" value="Tyr_kinase_cat_dom"/>
</dbReference>
<dbReference type="GO" id="GO:0001525">
    <property type="term" value="P:angiogenesis"/>
    <property type="evidence" value="ECO:0007669"/>
    <property type="project" value="UniProtKB-KW"/>
</dbReference>
<dbReference type="Pfam" id="PF07714">
    <property type="entry name" value="PK_Tyr_Ser-Thr"/>
    <property type="match status" value="1"/>
</dbReference>
<evidence type="ECO:0000256" key="24">
    <source>
        <dbReference type="PROSITE-ProRule" id="PRU10141"/>
    </source>
</evidence>
<dbReference type="FunFam" id="2.60.40.10:FF:002007">
    <property type="entry name" value="Eph receptor A2 a"/>
    <property type="match status" value="1"/>
</dbReference>
<dbReference type="SMART" id="SM00615">
    <property type="entry name" value="EPH_lbd"/>
    <property type="match status" value="1"/>
</dbReference>
<dbReference type="SUPFAM" id="SSF56112">
    <property type="entry name" value="Protein kinase-like (PK-like)"/>
    <property type="match status" value="1"/>
</dbReference>
<dbReference type="InterPro" id="IPR009030">
    <property type="entry name" value="Growth_fac_rcpt_cys_sf"/>
</dbReference>
<evidence type="ECO:0000256" key="23">
    <source>
        <dbReference type="PIRSR" id="PIRSR000666-3"/>
    </source>
</evidence>
<dbReference type="SUPFAM" id="SSF47769">
    <property type="entry name" value="SAM/Pointed domain"/>
    <property type="match status" value="1"/>
</dbReference>
<dbReference type="SMART" id="SM00219">
    <property type="entry name" value="TyrKc"/>
    <property type="match status" value="1"/>
</dbReference>
<feature type="domain" description="SAM" evidence="27">
    <location>
        <begin position="896"/>
        <end position="960"/>
    </location>
</feature>
<evidence type="ECO:0000256" key="12">
    <source>
        <dbReference type="ARBA" id="ARBA00022840"/>
    </source>
</evidence>
<keyword evidence="19" id="KW-0325">Glycoprotein</keyword>
<evidence type="ECO:0000256" key="15">
    <source>
        <dbReference type="ARBA" id="ARBA00022989"/>
    </source>
</evidence>
<dbReference type="SUPFAM" id="SSF57184">
    <property type="entry name" value="Growth factor receptor domain"/>
    <property type="match status" value="1"/>
</dbReference>
<evidence type="ECO:0000259" key="27">
    <source>
        <dbReference type="PROSITE" id="PS50105"/>
    </source>
</evidence>
<keyword evidence="9" id="KW-0677">Repeat</keyword>
<dbReference type="Ensembl" id="ENSCMMT00000021913.1">
    <property type="protein sequence ID" value="ENSCMMP00000019967.1"/>
    <property type="gene ID" value="ENSCMMG00000012390.1"/>
</dbReference>
<keyword evidence="23" id="KW-1015">Disulfide bond</keyword>
<keyword evidence="14" id="KW-0130">Cell adhesion</keyword>
<dbReference type="PROSITE" id="PS50853">
    <property type="entry name" value="FN3"/>
    <property type="match status" value="2"/>
</dbReference>
<dbReference type="Gene3D" id="2.60.120.260">
    <property type="entry name" value="Galactose-binding domain-like"/>
    <property type="match status" value="1"/>
</dbReference>
<feature type="binding site" evidence="22 24">
    <location>
        <position position="638"/>
    </location>
    <ligand>
        <name>ATP</name>
        <dbReference type="ChEBI" id="CHEBI:30616"/>
    </ligand>
</feature>
<dbReference type="InterPro" id="IPR001660">
    <property type="entry name" value="SAM"/>
</dbReference>
<dbReference type="FunFam" id="2.10.50.10:FF:000001">
    <property type="entry name" value="Ephrin type-A receptor 5"/>
    <property type="match status" value="1"/>
</dbReference>
<keyword evidence="10 22" id="KW-0547">Nucleotide-binding</keyword>
<dbReference type="CDD" id="cd00055">
    <property type="entry name" value="EGF_Lam"/>
    <property type="match status" value="1"/>
</dbReference>
<dbReference type="PROSITE" id="PS51550">
    <property type="entry name" value="EPH_LBD"/>
    <property type="match status" value="1"/>
</dbReference>
<evidence type="ECO:0000256" key="1">
    <source>
        <dbReference type="ARBA" id="ARBA00004251"/>
    </source>
</evidence>
<feature type="domain" description="Fibronectin type-III" evidence="28">
    <location>
        <begin position="426"/>
        <end position="522"/>
    </location>
</feature>
<dbReference type="SUPFAM" id="SSF49265">
    <property type="entry name" value="Fibronectin type III"/>
    <property type="match status" value="1"/>
</dbReference>
<evidence type="ECO:0000313" key="30">
    <source>
        <dbReference type="Ensembl" id="ENSCMMP00000019967.1"/>
    </source>
</evidence>
<comment type="catalytic activity">
    <reaction evidence="20">
        <text>L-tyrosyl-[protein] + ATP = O-phospho-L-tyrosyl-[protein] + ADP + H(+)</text>
        <dbReference type="Rhea" id="RHEA:10596"/>
        <dbReference type="Rhea" id="RHEA-COMP:10136"/>
        <dbReference type="Rhea" id="RHEA-COMP:20101"/>
        <dbReference type="ChEBI" id="CHEBI:15378"/>
        <dbReference type="ChEBI" id="CHEBI:30616"/>
        <dbReference type="ChEBI" id="CHEBI:46858"/>
        <dbReference type="ChEBI" id="CHEBI:61978"/>
        <dbReference type="ChEBI" id="CHEBI:456216"/>
        <dbReference type="EC" id="2.7.10.1"/>
    </reaction>
</comment>
<evidence type="ECO:0000256" key="21">
    <source>
        <dbReference type="PIRSR" id="PIRSR000666-1"/>
    </source>
</evidence>
<feature type="disulfide bond" evidence="23">
    <location>
        <begin position="63"/>
        <end position="181"/>
    </location>
</feature>
<feature type="active site" description="Proton acceptor" evidence="21">
    <location>
        <position position="731"/>
    </location>
</feature>
<keyword evidence="3" id="KW-1003">Cell membrane</keyword>
<evidence type="ECO:0000256" key="4">
    <source>
        <dbReference type="ARBA" id="ARBA00022553"/>
    </source>
</evidence>
<evidence type="ECO:0000256" key="25">
    <source>
        <dbReference type="SAM" id="Phobius"/>
    </source>
</evidence>